<reference evidence="3" key="1">
    <citation type="submission" date="2023-03" db="EMBL/GenBank/DDBJ databases">
        <title>Massive genome expansion in bonnet fungi (Mycena s.s.) driven by repeated elements and novel gene families across ecological guilds.</title>
        <authorList>
            <consortium name="Lawrence Berkeley National Laboratory"/>
            <person name="Harder C.B."/>
            <person name="Miyauchi S."/>
            <person name="Viragh M."/>
            <person name="Kuo A."/>
            <person name="Thoen E."/>
            <person name="Andreopoulos B."/>
            <person name="Lu D."/>
            <person name="Skrede I."/>
            <person name="Drula E."/>
            <person name="Henrissat B."/>
            <person name="Morin E."/>
            <person name="Kohler A."/>
            <person name="Barry K."/>
            <person name="LaButti K."/>
            <person name="Morin E."/>
            <person name="Salamov A."/>
            <person name="Lipzen A."/>
            <person name="Mereny Z."/>
            <person name="Hegedus B."/>
            <person name="Baldrian P."/>
            <person name="Stursova M."/>
            <person name="Weitz H."/>
            <person name="Taylor A."/>
            <person name="Grigoriev I.V."/>
            <person name="Nagy L.G."/>
            <person name="Martin F."/>
            <person name="Kauserud H."/>
        </authorList>
    </citation>
    <scope>NUCLEOTIDE SEQUENCE</scope>
    <source>
        <strain evidence="3">9284</strain>
    </source>
</reference>
<feature type="domain" description="Dienelactone hydrolase" evidence="2">
    <location>
        <begin position="49"/>
        <end position="264"/>
    </location>
</feature>
<dbReference type="PANTHER" id="PTHR17630:SF44">
    <property type="entry name" value="PROTEIN AIM2"/>
    <property type="match status" value="1"/>
</dbReference>
<feature type="signal peptide" evidence="1">
    <location>
        <begin position="1"/>
        <end position="15"/>
    </location>
</feature>
<sequence>MYLLGALSLLAAVQAVVVPAIGPEGHTHSTLSADAAPQGKNVTINGVLTYVSLPRERFDPSIAVVMLTDVFGLPSPDNLLLADQWADAGFATFAPDYLNGDALPSDGLANITAWSVNHGEAQTTPPLLAVISSLKERGIKQIAVTGYCFGGLYTIRLVQNNTITVGTTAHPSSLSVPDDIDLIKAVSHVAIEINNAELDTGFTPALALVTDGVLGDGQYPPGYERRQFDGVGHGFAVRANASDPVQVAAKQGAFDTSLAFIKAHLK</sequence>
<feature type="chain" id="PRO_5042236272" evidence="1">
    <location>
        <begin position="16"/>
        <end position="266"/>
    </location>
</feature>
<keyword evidence="4" id="KW-1185">Reference proteome</keyword>
<dbReference type="PANTHER" id="PTHR17630">
    <property type="entry name" value="DIENELACTONE HYDROLASE"/>
    <property type="match status" value="1"/>
</dbReference>
<evidence type="ECO:0000313" key="4">
    <source>
        <dbReference type="Proteomes" id="UP001221142"/>
    </source>
</evidence>
<name>A0AAD7B8F9_9AGAR</name>
<dbReference type="Gene3D" id="3.40.50.1820">
    <property type="entry name" value="alpha/beta hydrolase"/>
    <property type="match status" value="1"/>
</dbReference>
<keyword evidence="1" id="KW-0732">Signal</keyword>
<evidence type="ECO:0000259" key="2">
    <source>
        <dbReference type="Pfam" id="PF01738"/>
    </source>
</evidence>
<evidence type="ECO:0000313" key="3">
    <source>
        <dbReference type="EMBL" id="KAJ7613160.1"/>
    </source>
</evidence>
<dbReference type="AlphaFoldDB" id="A0AAD7B8F9"/>
<dbReference type="GO" id="GO:0016787">
    <property type="term" value="F:hydrolase activity"/>
    <property type="evidence" value="ECO:0007669"/>
    <property type="project" value="InterPro"/>
</dbReference>
<accession>A0AAD7B8F9</accession>
<dbReference type="InterPro" id="IPR002925">
    <property type="entry name" value="Dienelactn_hydro"/>
</dbReference>
<organism evidence="3 4">
    <name type="scientific">Roridomyces roridus</name>
    <dbReference type="NCBI Taxonomy" id="1738132"/>
    <lineage>
        <taxon>Eukaryota</taxon>
        <taxon>Fungi</taxon>
        <taxon>Dikarya</taxon>
        <taxon>Basidiomycota</taxon>
        <taxon>Agaricomycotina</taxon>
        <taxon>Agaricomycetes</taxon>
        <taxon>Agaricomycetidae</taxon>
        <taxon>Agaricales</taxon>
        <taxon>Marasmiineae</taxon>
        <taxon>Mycenaceae</taxon>
        <taxon>Roridomyces</taxon>
    </lineage>
</organism>
<dbReference type="Pfam" id="PF01738">
    <property type="entry name" value="DLH"/>
    <property type="match status" value="1"/>
</dbReference>
<dbReference type="Proteomes" id="UP001221142">
    <property type="component" value="Unassembled WGS sequence"/>
</dbReference>
<comment type="caution">
    <text evidence="3">The sequence shown here is derived from an EMBL/GenBank/DDBJ whole genome shotgun (WGS) entry which is preliminary data.</text>
</comment>
<dbReference type="SUPFAM" id="SSF53474">
    <property type="entry name" value="alpha/beta-Hydrolases"/>
    <property type="match status" value="1"/>
</dbReference>
<dbReference type="EMBL" id="JARKIF010000029">
    <property type="protein sequence ID" value="KAJ7613160.1"/>
    <property type="molecule type" value="Genomic_DNA"/>
</dbReference>
<protein>
    <submittedName>
        <fullName evidence="3">Alpha/beta-hydrolase</fullName>
    </submittedName>
</protein>
<evidence type="ECO:0000256" key="1">
    <source>
        <dbReference type="SAM" id="SignalP"/>
    </source>
</evidence>
<gene>
    <name evidence="3" type="ORF">FB45DRAFT_273398</name>
</gene>
<proteinExistence type="predicted"/>
<dbReference type="InterPro" id="IPR029058">
    <property type="entry name" value="AB_hydrolase_fold"/>
</dbReference>